<evidence type="ECO:0000313" key="9">
    <source>
        <dbReference type="EMBL" id="CAF4735039.1"/>
    </source>
</evidence>
<dbReference type="EMBL" id="CAJOBO010003090">
    <property type="protein sequence ID" value="CAF4480376.1"/>
    <property type="molecule type" value="Genomic_DNA"/>
</dbReference>
<sequence length="186" mass="21431">MFFKTFLNSSGGSRPLWECRRNQIRHRLRRDGEREQRPRGNEPSLPQQPLQRQQQTQPQDQQQQQQPPPPPKHRAYLSIPPSNIFVSIWLESNSEKSTTTQRKSSHWISSVLQLLFAAISSGGFVGTCWCSIKCLRNGCAFKRAWVTPKSVAEYKRRKQIQNDQIVHYQPSTITQSISNSLSSQAL</sequence>
<evidence type="ECO:0000313" key="4">
    <source>
        <dbReference type="EMBL" id="CAF3660386.1"/>
    </source>
</evidence>
<dbReference type="EMBL" id="CAJNYT010005120">
    <property type="protein sequence ID" value="CAF3715243.1"/>
    <property type="molecule type" value="Genomic_DNA"/>
</dbReference>
<reference evidence="8" key="1">
    <citation type="submission" date="2021-02" db="EMBL/GenBank/DDBJ databases">
        <authorList>
            <person name="Nowell W R."/>
        </authorList>
    </citation>
    <scope>NUCLEOTIDE SEQUENCE</scope>
</reference>
<proteinExistence type="predicted"/>
<dbReference type="Proteomes" id="UP000663825">
    <property type="component" value="Unassembled WGS sequence"/>
</dbReference>
<evidence type="ECO:0000313" key="10">
    <source>
        <dbReference type="Proteomes" id="UP000663862"/>
    </source>
</evidence>
<name>A0A821C678_9BILA</name>
<evidence type="ECO:0000313" key="8">
    <source>
        <dbReference type="EMBL" id="CAF4603820.1"/>
    </source>
</evidence>
<evidence type="ECO:0000313" key="3">
    <source>
        <dbReference type="EMBL" id="CAF3296397.1"/>
    </source>
</evidence>
<dbReference type="Proteomes" id="UP000663869">
    <property type="component" value="Unassembled WGS sequence"/>
</dbReference>
<feature type="region of interest" description="Disordered" evidence="1">
    <location>
        <begin position="27"/>
        <end position="77"/>
    </location>
</feature>
<protein>
    <submittedName>
        <fullName evidence="8">Uncharacterized protein</fullName>
    </submittedName>
</protein>
<dbReference type="EMBL" id="CAJNXB010002801">
    <property type="protein sequence ID" value="CAF3277808.1"/>
    <property type="molecule type" value="Genomic_DNA"/>
</dbReference>
<dbReference type="EMBL" id="CAJOBR010003356">
    <property type="protein sequence ID" value="CAF4735039.1"/>
    <property type="molecule type" value="Genomic_DNA"/>
</dbReference>
<dbReference type="Proteomes" id="UP000663862">
    <property type="component" value="Unassembled WGS sequence"/>
</dbReference>
<keyword evidence="11" id="KW-1185">Reference proteome</keyword>
<evidence type="ECO:0000313" key="11">
    <source>
        <dbReference type="Proteomes" id="UP000663873"/>
    </source>
</evidence>
<dbReference type="AlphaFoldDB" id="A0A821C678"/>
<dbReference type="Proteomes" id="UP000663848">
    <property type="component" value="Unassembled WGS sequence"/>
</dbReference>
<evidence type="ECO:0000313" key="5">
    <source>
        <dbReference type="EMBL" id="CAF3715243.1"/>
    </source>
</evidence>
<dbReference type="Proteomes" id="UP000663873">
    <property type="component" value="Unassembled WGS sequence"/>
</dbReference>
<dbReference type="EMBL" id="CAJNYU010003313">
    <property type="protein sequence ID" value="CAF3660386.1"/>
    <property type="molecule type" value="Genomic_DNA"/>
</dbReference>
<feature type="compositionally biased region" description="Low complexity" evidence="1">
    <location>
        <begin position="47"/>
        <end position="65"/>
    </location>
</feature>
<dbReference type="EMBL" id="CAJOBP010004370">
    <property type="protein sequence ID" value="CAF4438157.1"/>
    <property type="molecule type" value="Genomic_DNA"/>
</dbReference>
<organism evidence="8 10">
    <name type="scientific">Rotaria socialis</name>
    <dbReference type="NCBI Taxonomy" id="392032"/>
    <lineage>
        <taxon>Eukaryota</taxon>
        <taxon>Metazoa</taxon>
        <taxon>Spiralia</taxon>
        <taxon>Gnathifera</taxon>
        <taxon>Rotifera</taxon>
        <taxon>Eurotatoria</taxon>
        <taxon>Bdelloidea</taxon>
        <taxon>Philodinida</taxon>
        <taxon>Philodinidae</taxon>
        <taxon>Rotaria</taxon>
    </lineage>
</organism>
<dbReference type="Proteomes" id="UP000663833">
    <property type="component" value="Unassembled WGS sequence"/>
</dbReference>
<dbReference type="OrthoDB" id="10127732at2759"/>
<evidence type="ECO:0000313" key="6">
    <source>
        <dbReference type="EMBL" id="CAF4438157.1"/>
    </source>
</evidence>
<dbReference type="Proteomes" id="UP000663851">
    <property type="component" value="Unassembled WGS sequence"/>
</dbReference>
<dbReference type="EMBL" id="CAJNYD010000779">
    <property type="protein sequence ID" value="CAF3296397.1"/>
    <property type="molecule type" value="Genomic_DNA"/>
</dbReference>
<evidence type="ECO:0000313" key="2">
    <source>
        <dbReference type="EMBL" id="CAF3277808.1"/>
    </source>
</evidence>
<dbReference type="EMBL" id="CAJOBQ010003368">
    <property type="protein sequence ID" value="CAF4603820.1"/>
    <property type="molecule type" value="Genomic_DNA"/>
</dbReference>
<evidence type="ECO:0000256" key="1">
    <source>
        <dbReference type="SAM" id="MobiDB-lite"/>
    </source>
</evidence>
<evidence type="ECO:0000313" key="7">
    <source>
        <dbReference type="EMBL" id="CAF4480376.1"/>
    </source>
</evidence>
<feature type="compositionally biased region" description="Basic and acidic residues" evidence="1">
    <location>
        <begin position="30"/>
        <end position="40"/>
    </location>
</feature>
<gene>
    <name evidence="4" type="ORF">FME351_LOCUS25023</name>
    <name evidence="5" type="ORF">GRG538_LOCUS29275</name>
    <name evidence="7" type="ORF">HFQ381_LOCUS26202</name>
    <name evidence="3" type="ORF">LUA448_LOCUS7660</name>
    <name evidence="9" type="ORF">QYT958_LOCUS19850</name>
    <name evidence="2" type="ORF">TIS948_LOCUS16707</name>
    <name evidence="8" type="ORF">TSG867_LOCUS27995</name>
    <name evidence="6" type="ORF">UJA718_LOCUS21869</name>
</gene>
<comment type="caution">
    <text evidence="8">The sequence shown here is derived from an EMBL/GenBank/DDBJ whole genome shotgun (WGS) entry which is preliminary data.</text>
</comment>
<dbReference type="Proteomes" id="UP000663872">
    <property type="component" value="Unassembled WGS sequence"/>
</dbReference>
<accession>A0A821C678</accession>